<accession>A0A6J7ZTZ8</accession>
<dbReference type="EMBL" id="CACVKT020000104">
    <property type="protein sequence ID" value="CAC5355966.1"/>
    <property type="molecule type" value="Genomic_DNA"/>
</dbReference>
<keyword evidence="1" id="KW-1133">Transmembrane helix</keyword>
<dbReference type="Proteomes" id="UP000507470">
    <property type="component" value="Unassembled WGS sequence"/>
</dbReference>
<keyword evidence="1" id="KW-0472">Membrane</keyword>
<feature type="transmembrane region" description="Helical" evidence="1">
    <location>
        <begin position="32"/>
        <end position="51"/>
    </location>
</feature>
<organism evidence="2 3">
    <name type="scientific">Mytilus coruscus</name>
    <name type="common">Sea mussel</name>
    <dbReference type="NCBI Taxonomy" id="42192"/>
    <lineage>
        <taxon>Eukaryota</taxon>
        <taxon>Metazoa</taxon>
        <taxon>Spiralia</taxon>
        <taxon>Lophotrochozoa</taxon>
        <taxon>Mollusca</taxon>
        <taxon>Bivalvia</taxon>
        <taxon>Autobranchia</taxon>
        <taxon>Pteriomorphia</taxon>
        <taxon>Mytilida</taxon>
        <taxon>Mytiloidea</taxon>
        <taxon>Mytilidae</taxon>
        <taxon>Mytilinae</taxon>
        <taxon>Mytilus</taxon>
    </lineage>
</organism>
<name>A0A6J7ZTZ8_MYTCO</name>
<sequence>MFSTSTNYISSDNSPVFTVYQKNQALMKKGGIYMFIVILCVSISFSVCYVMNRPRNETSETHSELCVFKLDQTTLDSLDNSSKNIPFVDAKCEFLTFNTQEQKFEVQMSGTFELSLSVALRLDNSVGQNALMCIDYKLSNDKKREVCSRAEFLSIDGNSLIINLGLPDGANLRARDAFQVKISKTLNIYIHDI</sequence>
<dbReference type="AlphaFoldDB" id="A0A6J7ZTZ8"/>
<reference evidence="2 3" key="1">
    <citation type="submission" date="2020-06" db="EMBL/GenBank/DDBJ databases">
        <authorList>
            <person name="Li R."/>
            <person name="Bekaert M."/>
        </authorList>
    </citation>
    <scope>NUCLEOTIDE SEQUENCE [LARGE SCALE GENOMIC DNA]</scope>
    <source>
        <strain evidence="3">wild</strain>
    </source>
</reference>
<evidence type="ECO:0000313" key="2">
    <source>
        <dbReference type="EMBL" id="CAC5355966.1"/>
    </source>
</evidence>
<protein>
    <submittedName>
        <fullName evidence="2">Uncharacterized protein</fullName>
    </submittedName>
</protein>
<dbReference type="OrthoDB" id="6094201at2759"/>
<proteinExistence type="predicted"/>
<keyword evidence="3" id="KW-1185">Reference proteome</keyword>
<keyword evidence="1" id="KW-0812">Transmembrane</keyword>
<evidence type="ECO:0000256" key="1">
    <source>
        <dbReference type="SAM" id="Phobius"/>
    </source>
</evidence>
<evidence type="ECO:0000313" key="3">
    <source>
        <dbReference type="Proteomes" id="UP000507470"/>
    </source>
</evidence>
<gene>
    <name evidence="2" type="ORF">MCOR_383</name>
</gene>